<dbReference type="GO" id="GO:0046872">
    <property type="term" value="F:metal ion binding"/>
    <property type="evidence" value="ECO:0007669"/>
    <property type="project" value="UniProtKB-KW"/>
</dbReference>
<organism evidence="11 12">
    <name type="scientific">Dichelobacter nodosus (strain VCS1703A)</name>
    <dbReference type="NCBI Taxonomy" id="246195"/>
    <lineage>
        <taxon>Bacteria</taxon>
        <taxon>Pseudomonadati</taxon>
        <taxon>Pseudomonadota</taxon>
        <taxon>Gammaproteobacteria</taxon>
        <taxon>Cardiobacteriales</taxon>
        <taxon>Cardiobacteriaceae</taxon>
        <taxon>Dichelobacter</taxon>
    </lineage>
</organism>
<dbReference type="AlphaFoldDB" id="A5EXB1"/>
<dbReference type="UniPathway" id="UPA00252">
    <property type="reaction ID" value="UER00325"/>
</dbReference>
<evidence type="ECO:0000256" key="10">
    <source>
        <dbReference type="RuleBase" id="RU000607"/>
    </source>
</evidence>
<evidence type="ECO:0000256" key="7">
    <source>
        <dbReference type="ARBA" id="ARBA00023244"/>
    </source>
</evidence>
<dbReference type="HOGENOM" id="CLU_018884_0_0_6"/>
<keyword evidence="6 9" id="KW-0456">Lyase</keyword>
<dbReference type="PANTHER" id="PTHR11108">
    <property type="entry name" value="FERROCHELATASE"/>
    <property type="match status" value="1"/>
</dbReference>
<keyword evidence="2 9" id="KW-0963">Cytoplasm</keyword>
<comment type="catalytic activity">
    <reaction evidence="9 10">
        <text>heme b + 2 H(+) = protoporphyrin IX + Fe(2+)</text>
        <dbReference type="Rhea" id="RHEA:22584"/>
        <dbReference type="ChEBI" id="CHEBI:15378"/>
        <dbReference type="ChEBI" id="CHEBI:29033"/>
        <dbReference type="ChEBI" id="CHEBI:57306"/>
        <dbReference type="ChEBI" id="CHEBI:60344"/>
        <dbReference type="EC" id="4.98.1.1"/>
    </reaction>
</comment>
<dbReference type="KEGG" id="dno:DNO_1249"/>
<evidence type="ECO:0000256" key="3">
    <source>
        <dbReference type="ARBA" id="ARBA00022723"/>
    </source>
</evidence>
<dbReference type="STRING" id="246195.DNO_1249"/>
<feature type="binding site" evidence="9">
    <location>
        <position position="285"/>
    </location>
    <ligand>
        <name>Fe(2+)</name>
        <dbReference type="ChEBI" id="CHEBI:29033"/>
    </ligand>
</feature>
<evidence type="ECO:0000256" key="5">
    <source>
        <dbReference type="ARBA" id="ARBA00023133"/>
    </source>
</evidence>
<dbReference type="InterPro" id="IPR033644">
    <property type="entry name" value="Ferrochelatase_C"/>
</dbReference>
<evidence type="ECO:0000313" key="11">
    <source>
        <dbReference type="EMBL" id="ABQ13154.1"/>
    </source>
</evidence>
<dbReference type="Proteomes" id="UP000000248">
    <property type="component" value="Chromosome"/>
</dbReference>
<dbReference type="PANTHER" id="PTHR11108:SF1">
    <property type="entry name" value="FERROCHELATASE, MITOCHONDRIAL"/>
    <property type="match status" value="1"/>
</dbReference>
<comment type="function">
    <text evidence="9 10">Catalyzes the ferrous insertion into protoporphyrin IX.</text>
</comment>
<keyword evidence="7 9" id="KW-0627">Porphyrin biosynthesis</keyword>
<dbReference type="GO" id="GO:0005737">
    <property type="term" value="C:cytoplasm"/>
    <property type="evidence" value="ECO:0007669"/>
    <property type="project" value="UniProtKB-SubCell"/>
</dbReference>
<keyword evidence="5 9" id="KW-0350">Heme biosynthesis</keyword>
<evidence type="ECO:0000313" key="12">
    <source>
        <dbReference type="Proteomes" id="UP000000248"/>
    </source>
</evidence>
<dbReference type="InterPro" id="IPR033659">
    <property type="entry name" value="Ferrochelatase_N"/>
</dbReference>
<dbReference type="EMBL" id="CP000513">
    <property type="protein sequence ID" value="ABQ13154.1"/>
    <property type="molecule type" value="Genomic_DNA"/>
</dbReference>
<sequence>MQKFVDTAARGGVLLVNLGSPKSSNTIAVWQYLAQFLSDKRIIDIPRWRWLPILYGAILPLRAKRVAKRYRLIWTENGAPLVDITQQQTQALKILLAKTGHQNIVVDYAMRYGVPSISSALQRLQAQNVRQLLVIPMYPQYAEATTASVFDAVAAALEKTRALPEIRFVHHWHDHKNYLDALAAAFQHYLSKNGAPQLLLLSFHGVPKSVITEGDPYYDFCLETADLFAKRVHFPKEHIKVIFQSRFGRKPWLEPYADEIIADLPKRGITKIAVMCPGFSADCLETLDEIALRYRALFLQSGGKQYDYIPALNTHSSHIALLHQLIQEHTAGWSTFAPQIKKEMP</sequence>
<evidence type="ECO:0000256" key="1">
    <source>
        <dbReference type="ARBA" id="ARBA00007718"/>
    </source>
</evidence>
<evidence type="ECO:0000256" key="9">
    <source>
        <dbReference type="HAMAP-Rule" id="MF_00323"/>
    </source>
</evidence>
<dbReference type="FunFam" id="3.40.50.1400:FF:000002">
    <property type="entry name" value="Ferrochelatase"/>
    <property type="match status" value="1"/>
</dbReference>
<evidence type="ECO:0000256" key="6">
    <source>
        <dbReference type="ARBA" id="ARBA00023239"/>
    </source>
</evidence>
<dbReference type="CDD" id="cd03411">
    <property type="entry name" value="Ferrochelatase_N"/>
    <property type="match status" value="1"/>
</dbReference>
<gene>
    <name evidence="9 11" type="primary">hemH</name>
    <name evidence="11" type="ordered locus">DNO_1249</name>
</gene>
<comment type="catalytic activity">
    <reaction evidence="8">
        <text>Fe-coproporphyrin III + 2 H(+) = coproporphyrin III + Fe(2+)</text>
        <dbReference type="Rhea" id="RHEA:49572"/>
        <dbReference type="ChEBI" id="CHEBI:15378"/>
        <dbReference type="ChEBI" id="CHEBI:29033"/>
        <dbReference type="ChEBI" id="CHEBI:68438"/>
        <dbReference type="ChEBI" id="CHEBI:131725"/>
        <dbReference type="EC" id="4.99.1.9"/>
    </reaction>
    <physiologicalReaction direction="right-to-left" evidence="8">
        <dbReference type="Rhea" id="RHEA:49574"/>
    </physiologicalReaction>
</comment>
<name>A5EXB1_DICNV</name>
<dbReference type="InterPro" id="IPR001015">
    <property type="entry name" value="Ferrochelatase"/>
</dbReference>
<feature type="binding site" evidence="9">
    <location>
        <position position="204"/>
    </location>
    <ligand>
        <name>Fe(2+)</name>
        <dbReference type="ChEBI" id="CHEBI:29033"/>
    </ligand>
</feature>
<evidence type="ECO:0000256" key="8">
    <source>
        <dbReference type="ARBA" id="ARBA00024536"/>
    </source>
</evidence>
<dbReference type="RefSeq" id="WP_012031544.1">
    <property type="nucleotide sequence ID" value="NC_009446.1"/>
</dbReference>
<keyword evidence="4 9" id="KW-0408">Iron</keyword>
<dbReference type="InterPro" id="IPR019772">
    <property type="entry name" value="Ferrochelatase_AS"/>
</dbReference>
<reference evidence="11 12" key="1">
    <citation type="journal article" date="2007" name="Nat. Biotechnol.">
        <title>Genome sequence and identification of candidate vaccine antigens from the animal pathogen Dichelobacter nodosus.</title>
        <authorList>
            <person name="Myers G.S."/>
            <person name="Parker D."/>
            <person name="Al-Hasani K."/>
            <person name="Kennan R.M."/>
            <person name="Seemann T."/>
            <person name="Ren Q."/>
            <person name="Badger J.H."/>
            <person name="Selengut J.D."/>
            <person name="Deboy R.T."/>
            <person name="Tettelin H."/>
            <person name="Boyce J.D."/>
            <person name="McCarl V.P."/>
            <person name="Han X."/>
            <person name="Nelson W.C."/>
            <person name="Madupu R."/>
            <person name="Mohamoud Y."/>
            <person name="Holley T."/>
            <person name="Fedorova N."/>
            <person name="Khouri H."/>
            <person name="Bottomley S.P."/>
            <person name="Whittington R.J."/>
            <person name="Adler B."/>
            <person name="Songer J.G."/>
            <person name="Rood J.I."/>
            <person name="Paulsen I.T."/>
        </authorList>
    </citation>
    <scope>NUCLEOTIDE SEQUENCE [LARGE SCALE GENOMIC DNA]</scope>
    <source>
        <strain evidence="11 12">VCS1703A</strain>
    </source>
</reference>
<keyword evidence="12" id="KW-1185">Reference proteome</keyword>
<comment type="subcellular location">
    <subcellularLocation>
        <location evidence="9 10">Cytoplasm</location>
    </subcellularLocation>
</comment>
<dbReference type="GO" id="GO:0006783">
    <property type="term" value="P:heme biosynthetic process"/>
    <property type="evidence" value="ECO:0007669"/>
    <property type="project" value="UniProtKB-UniRule"/>
</dbReference>
<dbReference type="Gene3D" id="3.40.50.1400">
    <property type="match status" value="2"/>
</dbReference>
<dbReference type="NCBIfam" id="TIGR00109">
    <property type="entry name" value="hemH"/>
    <property type="match status" value="1"/>
</dbReference>
<evidence type="ECO:0000256" key="2">
    <source>
        <dbReference type="ARBA" id="ARBA00022490"/>
    </source>
</evidence>
<evidence type="ECO:0000256" key="4">
    <source>
        <dbReference type="ARBA" id="ARBA00023004"/>
    </source>
</evidence>
<dbReference type="Pfam" id="PF00762">
    <property type="entry name" value="Ferrochelatase"/>
    <property type="match status" value="1"/>
</dbReference>
<comment type="pathway">
    <text evidence="9 10">Porphyrin-containing compound metabolism; protoheme biosynthesis; protoheme from protoporphyrin-IX: step 1/1.</text>
</comment>
<dbReference type="eggNOG" id="COG0276">
    <property type="taxonomic scope" value="Bacteria"/>
</dbReference>
<dbReference type="GO" id="GO:0004325">
    <property type="term" value="F:ferrochelatase activity"/>
    <property type="evidence" value="ECO:0007669"/>
    <property type="project" value="UniProtKB-UniRule"/>
</dbReference>
<keyword evidence="3 9" id="KW-0479">Metal-binding</keyword>
<dbReference type="CDD" id="cd00419">
    <property type="entry name" value="Ferrochelatase_C"/>
    <property type="match status" value="1"/>
</dbReference>
<dbReference type="EC" id="4.98.1.1" evidence="9 10"/>
<accession>A5EXB1</accession>
<dbReference type="OrthoDB" id="9809741at2"/>
<dbReference type="HAMAP" id="MF_00323">
    <property type="entry name" value="Ferrochelatase"/>
    <property type="match status" value="1"/>
</dbReference>
<dbReference type="PROSITE" id="PS00534">
    <property type="entry name" value="FERROCHELATASE"/>
    <property type="match status" value="1"/>
</dbReference>
<dbReference type="SUPFAM" id="SSF53800">
    <property type="entry name" value="Chelatase"/>
    <property type="match status" value="1"/>
</dbReference>
<proteinExistence type="inferred from homology"/>
<comment type="similarity">
    <text evidence="1 9 10">Belongs to the ferrochelatase family.</text>
</comment>
<protein>
    <recommendedName>
        <fullName evidence="9 10">Ferrochelatase</fullName>
        <ecNumber evidence="9 10">4.98.1.1</ecNumber>
    </recommendedName>
    <alternativeName>
        <fullName evidence="9">Heme synthase</fullName>
    </alternativeName>
    <alternativeName>
        <fullName evidence="9">Protoheme ferro-lyase</fullName>
    </alternativeName>
</protein>